<dbReference type="STRING" id="630515.SAMN04489812_5490"/>
<dbReference type="PANTHER" id="PTHR12121">
    <property type="entry name" value="CARBON CATABOLITE REPRESSOR PROTEIN 4"/>
    <property type="match status" value="1"/>
</dbReference>
<keyword evidence="3" id="KW-1185">Reference proteome</keyword>
<dbReference type="RefSeq" id="WP_091529639.1">
    <property type="nucleotide sequence ID" value="NZ_LT629772.1"/>
</dbReference>
<dbReference type="PANTHER" id="PTHR12121:SF36">
    <property type="entry name" value="ENDONUCLEASE_EXONUCLEASE_PHOSPHATASE DOMAIN-CONTAINING PROTEIN"/>
    <property type="match status" value="1"/>
</dbReference>
<dbReference type="SUPFAM" id="SSF56219">
    <property type="entry name" value="DNase I-like"/>
    <property type="match status" value="1"/>
</dbReference>
<proteinExistence type="predicted"/>
<dbReference type="GO" id="GO:0000175">
    <property type="term" value="F:3'-5'-RNA exonuclease activity"/>
    <property type="evidence" value="ECO:0007669"/>
    <property type="project" value="TreeGrafter"/>
</dbReference>
<gene>
    <name evidence="2" type="ORF">SAMN04489812_5490</name>
</gene>
<keyword evidence="2" id="KW-0255">Endonuclease</keyword>
<dbReference type="AlphaFoldDB" id="A0A1H1ZW75"/>
<dbReference type="CDD" id="cd09083">
    <property type="entry name" value="EEP-1"/>
    <property type="match status" value="1"/>
</dbReference>
<reference evidence="2 3" key="1">
    <citation type="submission" date="2016-10" db="EMBL/GenBank/DDBJ databases">
        <authorList>
            <person name="de Groot N.N."/>
        </authorList>
    </citation>
    <scope>NUCLEOTIDE SEQUENCE [LARGE SCALE GENOMIC DNA]</scope>
    <source>
        <strain evidence="2 3">DSM 21800</strain>
    </source>
</reference>
<dbReference type="EMBL" id="LT629772">
    <property type="protein sequence ID" value="SDT37817.1"/>
    <property type="molecule type" value="Genomic_DNA"/>
</dbReference>
<keyword evidence="2" id="KW-0269">Exonuclease</keyword>
<dbReference type="GO" id="GO:0004519">
    <property type="term" value="F:endonuclease activity"/>
    <property type="evidence" value="ECO:0007669"/>
    <property type="project" value="UniProtKB-KW"/>
</dbReference>
<evidence type="ECO:0000259" key="1">
    <source>
        <dbReference type="Pfam" id="PF03372"/>
    </source>
</evidence>
<evidence type="ECO:0000313" key="2">
    <source>
        <dbReference type="EMBL" id="SDT37817.1"/>
    </source>
</evidence>
<dbReference type="InterPro" id="IPR050410">
    <property type="entry name" value="CCR4/nocturin_mRNA_transcr"/>
</dbReference>
<dbReference type="Gene3D" id="3.60.10.10">
    <property type="entry name" value="Endonuclease/exonuclease/phosphatase"/>
    <property type="match status" value="1"/>
</dbReference>
<evidence type="ECO:0000313" key="3">
    <source>
        <dbReference type="Proteomes" id="UP000199103"/>
    </source>
</evidence>
<dbReference type="InterPro" id="IPR005135">
    <property type="entry name" value="Endo/exonuclease/phosphatase"/>
</dbReference>
<name>A0A1H1ZW75_9ACTN</name>
<dbReference type="InterPro" id="IPR036691">
    <property type="entry name" value="Endo/exonu/phosph_ase_sf"/>
</dbReference>
<keyword evidence="2" id="KW-0540">Nuclease</keyword>
<keyword evidence="2" id="KW-0378">Hydrolase</keyword>
<sequence>MPGVIIKIVSYNLRFASENDPQPWSRRREPMIELLTRLAPDVLGTEEGLDHQLADIGAGLGERYRMAAEHRHHDDGSENAEEYSAIFYNSDTVELIDVRHQWLSDTPDVIGSRTWGTHFPRMFSVAGFRRLIDGRTFTVITTHVDHEVASAQVKSAELLAARAAAVDHDQPLVVMGDFNVGEDSEPYAILTAAGLRDAYLSAVDRGPRLGTFNNYADPDPEGIRIDWILVNDKITVESARMVDEAPGGQYPSDHLPVEAVLDL</sequence>
<feature type="domain" description="Endonuclease/exonuclease/phosphatase" evidence="1">
    <location>
        <begin position="9"/>
        <end position="254"/>
    </location>
</feature>
<dbReference type="Pfam" id="PF03372">
    <property type="entry name" value="Exo_endo_phos"/>
    <property type="match status" value="1"/>
</dbReference>
<organism evidence="2 3">
    <name type="scientific">Microlunatus soli</name>
    <dbReference type="NCBI Taxonomy" id="630515"/>
    <lineage>
        <taxon>Bacteria</taxon>
        <taxon>Bacillati</taxon>
        <taxon>Actinomycetota</taxon>
        <taxon>Actinomycetes</taxon>
        <taxon>Propionibacteriales</taxon>
        <taxon>Propionibacteriaceae</taxon>
        <taxon>Microlunatus</taxon>
    </lineage>
</organism>
<accession>A0A1H1ZW75</accession>
<protein>
    <submittedName>
        <fullName evidence="2">Metal-dependent hydrolase, endonuclease/exonuclease/phosphatase family</fullName>
    </submittedName>
</protein>
<dbReference type="OrthoDB" id="9793162at2"/>
<dbReference type="Proteomes" id="UP000199103">
    <property type="component" value="Chromosome I"/>
</dbReference>